<accession>A0A0N0BJF3</accession>
<sequence length="132" mass="15046">MFVAQCKNIIESEESSDEEVVSFTRIINRISSNSDSDDEESYASEDLEEMLEELAIVEEEELTNAGDSLDNIQYLGDGRACVLRLVYKKLNDKDLRFAQIIIPRCKPTKTIRGRNMESIAAFCDFVDVLILR</sequence>
<gene>
    <name evidence="1" type="ORF">WN51_09914</name>
</gene>
<dbReference type="EMBL" id="KQ435715">
    <property type="protein sequence ID" value="KOX79104.1"/>
    <property type="molecule type" value="Genomic_DNA"/>
</dbReference>
<name>A0A0N0BJF3_9HYME</name>
<evidence type="ECO:0000313" key="1">
    <source>
        <dbReference type="EMBL" id="KOX79104.1"/>
    </source>
</evidence>
<protein>
    <submittedName>
        <fullName evidence="1">Uncharacterized protein</fullName>
    </submittedName>
</protein>
<dbReference type="Proteomes" id="UP000053105">
    <property type="component" value="Unassembled WGS sequence"/>
</dbReference>
<keyword evidence="2" id="KW-1185">Reference proteome</keyword>
<organism evidence="1 2">
    <name type="scientific">Melipona quadrifasciata</name>
    <dbReference type="NCBI Taxonomy" id="166423"/>
    <lineage>
        <taxon>Eukaryota</taxon>
        <taxon>Metazoa</taxon>
        <taxon>Ecdysozoa</taxon>
        <taxon>Arthropoda</taxon>
        <taxon>Hexapoda</taxon>
        <taxon>Insecta</taxon>
        <taxon>Pterygota</taxon>
        <taxon>Neoptera</taxon>
        <taxon>Endopterygota</taxon>
        <taxon>Hymenoptera</taxon>
        <taxon>Apocrita</taxon>
        <taxon>Aculeata</taxon>
        <taxon>Apoidea</taxon>
        <taxon>Anthophila</taxon>
        <taxon>Apidae</taxon>
        <taxon>Melipona</taxon>
    </lineage>
</organism>
<dbReference type="AlphaFoldDB" id="A0A0N0BJF3"/>
<evidence type="ECO:0000313" key="2">
    <source>
        <dbReference type="Proteomes" id="UP000053105"/>
    </source>
</evidence>
<reference evidence="1 2" key="1">
    <citation type="submission" date="2015-07" db="EMBL/GenBank/DDBJ databases">
        <title>The genome of Melipona quadrifasciata.</title>
        <authorList>
            <person name="Pan H."/>
            <person name="Kapheim K."/>
        </authorList>
    </citation>
    <scope>NUCLEOTIDE SEQUENCE [LARGE SCALE GENOMIC DNA]</scope>
    <source>
        <strain evidence="1">0111107301</strain>
        <tissue evidence="1">Whole body</tissue>
    </source>
</reference>
<proteinExistence type="predicted"/>